<feature type="compositionally biased region" description="Basic and acidic residues" evidence="1">
    <location>
        <begin position="351"/>
        <end position="361"/>
    </location>
</feature>
<dbReference type="EMBL" id="BAAANO010000025">
    <property type="protein sequence ID" value="GAA2012397.1"/>
    <property type="molecule type" value="Genomic_DNA"/>
</dbReference>
<feature type="compositionally biased region" description="Basic and acidic residues" evidence="1">
    <location>
        <begin position="376"/>
        <end position="401"/>
    </location>
</feature>
<proteinExistence type="predicted"/>
<name>A0ABN2TK77_9MICO</name>
<organism evidence="2 3">
    <name type="scientific">Brevibacterium samyangense</name>
    <dbReference type="NCBI Taxonomy" id="366888"/>
    <lineage>
        <taxon>Bacteria</taxon>
        <taxon>Bacillati</taxon>
        <taxon>Actinomycetota</taxon>
        <taxon>Actinomycetes</taxon>
        <taxon>Micrococcales</taxon>
        <taxon>Brevibacteriaceae</taxon>
        <taxon>Brevibacterium</taxon>
    </lineage>
</organism>
<feature type="region of interest" description="Disordered" evidence="1">
    <location>
        <begin position="342"/>
        <end position="401"/>
    </location>
</feature>
<reference evidence="2 3" key="1">
    <citation type="journal article" date="2019" name="Int. J. Syst. Evol. Microbiol.">
        <title>The Global Catalogue of Microorganisms (GCM) 10K type strain sequencing project: providing services to taxonomists for standard genome sequencing and annotation.</title>
        <authorList>
            <consortium name="The Broad Institute Genomics Platform"/>
            <consortium name="The Broad Institute Genome Sequencing Center for Infectious Disease"/>
            <person name="Wu L."/>
            <person name="Ma J."/>
        </authorList>
    </citation>
    <scope>NUCLEOTIDE SEQUENCE [LARGE SCALE GENOMIC DNA]</scope>
    <source>
        <strain evidence="2 3">JCM 14546</strain>
    </source>
</reference>
<evidence type="ECO:0008006" key="4">
    <source>
        <dbReference type="Google" id="ProtNLM"/>
    </source>
</evidence>
<comment type="caution">
    <text evidence="2">The sequence shown here is derived from an EMBL/GenBank/DDBJ whole genome shotgun (WGS) entry which is preliminary data.</text>
</comment>
<evidence type="ECO:0000313" key="2">
    <source>
        <dbReference type="EMBL" id="GAA2012397.1"/>
    </source>
</evidence>
<evidence type="ECO:0000313" key="3">
    <source>
        <dbReference type="Proteomes" id="UP001500755"/>
    </source>
</evidence>
<accession>A0ABN2TK77</accession>
<gene>
    <name evidence="2" type="ORF">GCM10009755_24840</name>
</gene>
<protein>
    <recommendedName>
        <fullName evidence="4">5-bromo-4-chloroindolyl phosphate hydrolysis protein</fullName>
    </recommendedName>
</protein>
<dbReference type="Proteomes" id="UP001500755">
    <property type="component" value="Unassembled WGS sequence"/>
</dbReference>
<dbReference type="RefSeq" id="WP_344310148.1">
    <property type="nucleotide sequence ID" value="NZ_BAAANO010000025.1"/>
</dbReference>
<keyword evidence="3" id="KW-1185">Reference proteome</keyword>
<sequence>MSTWRRLWKDEVRGTPPFYRILVPDSVPESVVRVWNARGYKVSAGAPTAPFLHPAMNRNLIRSNIGFQAARTTSVAAVAAAGLPTGIEWIASSTLSGVGAAITGVLAVGGTALTGWTGWKFRKDPKRLDREQKEAAAKARWITPSDLGFIPGEGGLLRGKGGQDTDEQRLFHLAVVTARKITQTRAWTHPILQDHVSRVDLDHAVGSIGVRLQELVSLRAELESVREPHTSARIDAYLGKLGAAFSSMSARVVAMHEYYEHLLDLDRQLQMLEHTERSKELGDRVLDVLSRTADDETADWRFRELNIEADSHSDVIRGLLDDLIETAGEFDDLDDLDRRLAQAQTAAPQGRAREDAPERRTQTSPSAQEPAALEGIRSDAEETLDRILGADRERKPEDRGR</sequence>
<evidence type="ECO:0000256" key="1">
    <source>
        <dbReference type="SAM" id="MobiDB-lite"/>
    </source>
</evidence>